<proteinExistence type="predicted"/>
<comment type="caution">
    <text evidence="2">The sequence shown here is derived from an EMBL/GenBank/DDBJ whole genome shotgun (WGS) entry which is preliminary data.</text>
</comment>
<keyword evidence="1" id="KW-0732">Signal</keyword>
<gene>
    <name evidence="2" type="ORF">ACFQHR_12140</name>
</gene>
<sequence>MKNSVLFICLFLAFSSCAPDPQTAQEKIRVSGEGKIRVKPNMLTLTLQVSFTQPRMADAVRLTQETVDSVITILGQYGNLEKDLKTSSISADKEYTYNGRTTVFVGYQAEQSMDFVLNDISKFTELTGRLLQTKINSISQLQFGHTQADSLFREADLLAYDDAYKSASKLSQRANVTLGRLLFLSNTSETGGSNHSSHVMRQEMNTYAKGMGGNGFKISPEVLEFKRTVVSEYELKP</sequence>
<feature type="chain" id="PRO_5047068804" evidence="1">
    <location>
        <begin position="19"/>
        <end position="237"/>
    </location>
</feature>
<keyword evidence="3" id="KW-1185">Reference proteome</keyword>
<dbReference type="PANTHER" id="PTHR34387">
    <property type="entry name" value="SLR1258 PROTEIN"/>
    <property type="match status" value="1"/>
</dbReference>
<evidence type="ECO:0000313" key="3">
    <source>
        <dbReference type="Proteomes" id="UP001596405"/>
    </source>
</evidence>
<dbReference type="RefSeq" id="WP_066617714.1">
    <property type="nucleotide sequence ID" value="NZ_JBHSYQ010000005.1"/>
</dbReference>
<dbReference type="PANTHER" id="PTHR34387:SF1">
    <property type="entry name" value="PERIPLASMIC IMMUNOGENIC PROTEIN"/>
    <property type="match status" value="1"/>
</dbReference>
<dbReference type="Gene3D" id="3.30.110.170">
    <property type="entry name" value="Protein of unknown function (DUF541), domain 1"/>
    <property type="match status" value="1"/>
</dbReference>
<feature type="signal peptide" evidence="1">
    <location>
        <begin position="1"/>
        <end position="18"/>
    </location>
</feature>
<organism evidence="2 3">
    <name type="scientific">Rufibacter roseus</name>
    <dbReference type="NCBI Taxonomy" id="1567108"/>
    <lineage>
        <taxon>Bacteria</taxon>
        <taxon>Pseudomonadati</taxon>
        <taxon>Bacteroidota</taxon>
        <taxon>Cytophagia</taxon>
        <taxon>Cytophagales</taxon>
        <taxon>Hymenobacteraceae</taxon>
        <taxon>Rufibacter</taxon>
    </lineage>
</organism>
<dbReference type="PROSITE" id="PS51257">
    <property type="entry name" value="PROKAR_LIPOPROTEIN"/>
    <property type="match status" value="1"/>
</dbReference>
<name>A0ABW2DPZ0_9BACT</name>
<dbReference type="Proteomes" id="UP001596405">
    <property type="component" value="Unassembled WGS sequence"/>
</dbReference>
<dbReference type="InterPro" id="IPR007497">
    <property type="entry name" value="SIMPL/DUF541"/>
</dbReference>
<dbReference type="InterPro" id="IPR052022">
    <property type="entry name" value="26kDa_periplasmic_antigen"/>
</dbReference>
<evidence type="ECO:0000313" key="2">
    <source>
        <dbReference type="EMBL" id="MFC6998379.1"/>
    </source>
</evidence>
<protein>
    <submittedName>
        <fullName evidence="2">SIMPL domain-containing protein</fullName>
    </submittedName>
</protein>
<dbReference type="Gene3D" id="3.30.70.2970">
    <property type="entry name" value="Protein of unknown function (DUF541), domain 2"/>
    <property type="match status" value="1"/>
</dbReference>
<evidence type="ECO:0000256" key="1">
    <source>
        <dbReference type="SAM" id="SignalP"/>
    </source>
</evidence>
<accession>A0ABW2DPZ0</accession>
<dbReference type="Pfam" id="PF04402">
    <property type="entry name" value="SIMPL"/>
    <property type="match status" value="1"/>
</dbReference>
<reference evidence="3" key="1">
    <citation type="journal article" date="2019" name="Int. J. Syst. Evol. Microbiol.">
        <title>The Global Catalogue of Microorganisms (GCM) 10K type strain sequencing project: providing services to taxonomists for standard genome sequencing and annotation.</title>
        <authorList>
            <consortium name="The Broad Institute Genomics Platform"/>
            <consortium name="The Broad Institute Genome Sequencing Center for Infectious Disease"/>
            <person name="Wu L."/>
            <person name="Ma J."/>
        </authorList>
    </citation>
    <scope>NUCLEOTIDE SEQUENCE [LARGE SCALE GENOMIC DNA]</scope>
    <source>
        <strain evidence="3">CGMCC 4.7393</strain>
    </source>
</reference>
<dbReference type="EMBL" id="JBHSYQ010000005">
    <property type="protein sequence ID" value="MFC6998379.1"/>
    <property type="molecule type" value="Genomic_DNA"/>
</dbReference>